<dbReference type="InterPro" id="IPR001063">
    <property type="entry name" value="Ribosomal_uL22"/>
</dbReference>
<evidence type="ECO:0000256" key="5">
    <source>
        <dbReference type="SAM" id="MobiDB-lite"/>
    </source>
</evidence>
<keyword evidence="3 4" id="KW-0687">Ribonucleoprotein</keyword>
<feature type="region of interest" description="Disordered" evidence="5">
    <location>
        <begin position="162"/>
        <end position="189"/>
    </location>
</feature>
<dbReference type="InterPro" id="IPR057265">
    <property type="entry name" value="Ribosomal_uL22_arc-type"/>
</dbReference>
<dbReference type="AlphaFoldDB" id="A0A2P6VFB9"/>
<dbReference type="Pfam" id="PF00237">
    <property type="entry name" value="Ribosomal_L22"/>
    <property type="match status" value="1"/>
</dbReference>
<sequence>MGKYARQADNEAKAAKARGSDLRVHFKNSREAARCLKGLSLNKAKAYMQAVINHKRCVPFLRYNGGVGRTSQAKNEGNSIGQGRWPKKSAEFLLGLLNNAESNAESKGLDVDALVVKHVQVNKAQKGRRRTYRAHGRINAYMSSPCHIELIVEEKDAAVKAEAEEGRGRKLSKKELAKKLRSGTASKSS</sequence>
<dbReference type="NCBIfam" id="NF003260">
    <property type="entry name" value="PRK04223.1"/>
    <property type="match status" value="1"/>
</dbReference>
<evidence type="ECO:0000256" key="2">
    <source>
        <dbReference type="ARBA" id="ARBA00022980"/>
    </source>
</evidence>
<dbReference type="PANTHER" id="PTHR11593:SF10">
    <property type="entry name" value="60S RIBOSOMAL PROTEIN L17"/>
    <property type="match status" value="1"/>
</dbReference>
<dbReference type="NCBIfam" id="TIGR01038">
    <property type="entry name" value="uL22_arch_euk"/>
    <property type="match status" value="1"/>
</dbReference>
<keyword evidence="7" id="KW-1185">Reference proteome</keyword>
<dbReference type="GO" id="GO:0022625">
    <property type="term" value="C:cytosolic large ribosomal subunit"/>
    <property type="evidence" value="ECO:0007669"/>
    <property type="project" value="TreeGrafter"/>
</dbReference>
<dbReference type="SUPFAM" id="SSF54843">
    <property type="entry name" value="Ribosomal protein L22"/>
    <property type="match status" value="1"/>
</dbReference>
<dbReference type="InterPro" id="IPR005721">
    <property type="entry name" value="Ribosomal_uL22_euk/arc"/>
</dbReference>
<accession>A0A2P6VFB9</accession>
<reference evidence="6 7" key="1">
    <citation type="journal article" date="2018" name="Plant J.">
        <title>Genome sequences of Chlorella sorokiniana UTEX 1602 and Micractinium conductrix SAG 241.80: implications to maltose excretion by a green alga.</title>
        <authorList>
            <person name="Arriola M.B."/>
            <person name="Velmurugan N."/>
            <person name="Zhang Y."/>
            <person name="Plunkett M.H."/>
            <person name="Hondzo H."/>
            <person name="Barney B.M."/>
        </authorList>
    </citation>
    <scope>NUCLEOTIDE SEQUENCE [LARGE SCALE GENOMIC DNA]</scope>
    <source>
        <strain evidence="6 7">SAG 241.80</strain>
    </source>
</reference>
<dbReference type="OrthoDB" id="10254664at2759"/>
<dbReference type="PROSITE" id="PS00464">
    <property type="entry name" value="RIBOSOMAL_L22"/>
    <property type="match status" value="1"/>
</dbReference>
<organism evidence="6 7">
    <name type="scientific">Micractinium conductrix</name>
    <dbReference type="NCBI Taxonomy" id="554055"/>
    <lineage>
        <taxon>Eukaryota</taxon>
        <taxon>Viridiplantae</taxon>
        <taxon>Chlorophyta</taxon>
        <taxon>core chlorophytes</taxon>
        <taxon>Trebouxiophyceae</taxon>
        <taxon>Chlorellales</taxon>
        <taxon>Chlorellaceae</taxon>
        <taxon>Chlorella clade</taxon>
        <taxon>Micractinium</taxon>
    </lineage>
</organism>
<evidence type="ECO:0000313" key="7">
    <source>
        <dbReference type="Proteomes" id="UP000239649"/>
    </source>
</evidence>
<dbReference type="STRING" id="554055.A0A2P6VFB9"/>
<dbReference type="InterPro" id="IPR036394">
    <property type="entry name" value="Ribosomal_uL22_sf"/>
</dbReference>
<evidence type="ECO:0000256" key="4">
    <source>
        <dbReference type="RuleBase" id="RU004005"/>
    </source>
</evidence>
<comment type="caution">
    <text evidence="6">The sequence shown here is derived from an EMBL/GenBank/DDBJ whole genome shotgun (WGS) entry which is preliminary data.</text>
</comment>
<evidence type="ECO:0000313" key="6">
    <source>
        <dbReference type="EMBL" id="PSC72793.1"/>
    </source>
</evidence>
<dbReference type="InterPro" id="IPR018260">
    <property type="entry name" value="Ribosomal_uL22_CS"/>
</dbReference>
<protein>
    <submittedName>
        <fullName evidence="6">60S ribosomal L17-2</fullName>
    </submittedName>
</protein>
<dbReference type="GO" id="GO:0003735">
    <property type="term" value="F:structural constituent of ribosome"/>
    <property type="evidence" value="ECO:0007669"/>
    <property type="project" value="InterPro"/>
</dbReference>
<proteinExistence type="inferred from homology"/>
<name>A0A2P6VFB9_9CHLO</name>
<gene>
    <name evidence="6" type="ORF">C2E20_3929</name>
</gene>
<feature type="compositionally biased region" description="Basic and acidic residues" evidence="5">
    <location>
        <begin position="162"/>
        <end position="178"/>
    </location>
</feature>
<dbReference type="GO" id="GO:0002181">
    <property type="term" value="P:cytoplasmic translation"/>
    <property type="evidence" value="ECO:0007669"/>
    <property type="project" value="TreeGrafter"/>
</dbReference>
<dbReference type="EMBL" id="LHPF02000009">
    <property type="protein sequence ID" value="PSC72793.1"/>
    <property type="molecule type" value="Genomic_DNA"/>
</dbReference>
<dbReference type="Proteomes" id="UP000239649">
    <property type="component" value="Unassembled WGS sequence"/>
</dbReference>
<evidence type="ECO:0000256" key="3">
    <source>
        <dbReference type="ARBA" id="ARBA00023274"/>
    </source>
</evidence>
<evidence type="ECO:0000256" key="1">
    <source>
        <dbReference type="ARBA" id="ARBA00009451"/>
    </source>
</evidence>
<keyword evidence="2 4" id="KW-0689">Ribosomal protein</keyword>
<comment type="similarity">
    <text evidence="1 4">Belongs to the universal ribosomal protein uL22 family.</text>
</comment>
<dbReference type="CDD" id="cd00336">
    <property type="entry name" value="Ribosomal_L22"/>
    <property type="match status" value="1"/>
</dbReference>
<dbReference type="Gene3D" id="3.90.470.10">
    <property type="entry name" value="Ribosomal protein L22/L17"/>
    <property type="match status" value="1"/>
</dbReference>
<dbReference type="PANTHER" id="PTHR11593">
    <property type="entry name" value="60S RIBOSOMAL PROTEIN L17"/>
    <property type="match status" value="1"/>
</dbReference>